<dbReference type="PANTHER" id="PTHR46599">
    <property type="entry name" value="PIGGYBAC TRANSPOSABLE ELEMENT-DERIVED PROTEIN 4"/>
    <property type="match status" value="1"/>
</dbReference>
<keyword evidence="3" id="KW-1185">Reference proteome</keyword>
<organism evidence="2 3">
    <name type="scientific">Trichonephila inaurata madagascariensis</name>
    <dbReference type="NCBI Taxonomy" id="2747483"/>
    <lineage>
        <taxon>Eukaryota</taxon>
        <taxon>Metazoa</taxon>
        <taxon>Ecdysozoa</taxon>
        <taxon>Arthropoda</taxon>
        <taxon>Chelicerata</taxon>
        <taxon>Arachnida</taxon>
        <taxon>Araneae</taxon>
        <taxon>Araneomorphae</taxon>
        <taxon>Entelegynae</taxon>
        <taxon>Araneoidea</taxon>
        <taxon>Nephilidae</taxon>
        <taxon>Trichonephila</taxon>
        <taxon>Trichonephila inaurata</taxon>
    </lineage>
</organism>
<evidence type="ECO:0000259" key="1">
    <source>
        <dbReference type="Pfam" id="PF13843"/>
    </source>
</evidence>
<gene>
    <name evidence="2" type="primary">PGBD3_34</name>
    <name evidence="2" type="ORF">TNIN_292851</name>
</gene>
<dbReference type="Proteomes" id="UP000886998">
    <property type="component" value="Unassembled WGS sequence"/>
</dbReference>
<dbReference type="OrthoDB" id="6538116at2759"/>
<reference evidence="2" key="1">
    <citation type="submission" date="2020-08" db="EMBL/GenBank/DDBJ databases">
        <title>Multicomponent nature underlies the extraordinary mechanical properties of spider dragline silk.</title>
        <authorList>
            <person name="Kono N."/>
            <person name="Nakamura H."/>
            <person name="Mori M."/>
            <person name="Yoshida Y."/>
            <person name="Ohtoshi R."/>
            <person name="Malay A.D."/>
            <person name="Moran D.A.P."/>
            <person name="Tomita M."/>
            <person name="Numata K."/>
            <person name="Arakawa K."/>
        </authorList>
    </citation>
    <scope>NUCLEOTIDE SEQUENCE</scope>
</reference>
<evidence type="ECO:0000313" key="2">
    <source>
        <dbReference type="EMBL" id="GFY40736.1"/>
    </source>
</evidence>
<sequence length="159" mass="18939">MSKPKFQFFSIRSGFVDTIFEHLVTPIDFFLQFNDEDIIENIVFQTNLYITEKQNSVRPITVNEIYGFIGLQFLFGYHKLPRNHLYWSLDVDTSVNVVQQTMTRNRYHTISNIHPNDNLSIPSNKKDKMYKLRPFLSRLNENFKKIAGWPLKFNQLMKI</sequence>
<dbReference type="PANTHER" id="PTHR46599:SF3">
    <property type="entry name" value="PIGGYBAC TRANSPOSABLE ELEMENT-DERIVED PROTEIN 4"/>
    <property type="match status" value="1"/>
</dbReference>
<comment type="caution">
    <text evidence="2">The sequence shown here is derived from an EMBL/GenBank/DDBJ whole genome shotgun (WGS) entry which is preliminary data.</text>
</comment>
<dbReference type="Pfam" id="PF13843">
    <property type="entry name" value="DDE_Tnp_1_7"/>
    <property type="match status" value="1"/>
</dbReference>
<dbReference type="AlphaFoldDB" id="A0A8X6WVS6"/>
<dbReference type="InterPro" id="IPR029526">
    <property type="entry name" value="PGBD"/>
</dbReference>
<name>A0A8X6WVS6_9ARAC</name>
<accession>A0A8X6WVS6</accession>
<feature type="domain" description="PiggyBac transposable element-derived protein" evidence="1">
    <location>
        <begin position="25"/>
        <end position="146"/>
    </location>
</feature>
<dbReference type="EMBL" id="BMAV01002071">
    <property type="protein sequence ID" value="GFY40736.1"/>
    <property type="molecule type" value="Genomic_DNA"/>
</dbReference>
<evidence type="ECO:0000313" key="3">
    <source>
        <dbReference type="Proteomes" id="UP000886998"/>
    </source>
</evidence>
<proteinExistence type="predicted"/>
<protein>
    <submittedName>
        <fullName evidence="2">PiggyBac transposable element-derived protein 3</fullName>
    </submittedName>
</protein>